<gene>
    <name evidence="1" type="ORF">ACFQBT_00690</name>
</gene>
<name>A0ABW2ANH0_9MICO</name>
<evidence type="ECO:0000313" key="1">
    <source>
        <dbReference type="EMBL" id="MFC6712449.1"/>
    </source>
</evidence>
<evidence type="ECO:0000313" key="2">
    <source>
        <dbReference type="Proteomes" id="UP001596356"/>
    </source>
</evidence>
<organism evidence="1 2">
    <name type="scientific">Branchiibius cervicis</name>
    <dbReference type="NCBI Taxonomy" id="908252"/>
    <lineage>
        <taxon>Bacteria</taxon>
        <taxon>Bacillati</taxon>
        <taxon>Actinomycetota</taxon>
        <taxon>Actinomycetes</taxon>
        <taxon>Micrococcales</taxon>
        <taxon>Dermacoccaceae</taxon>
        <taxon>Branchiibius</taxon>
    </lineage>
</organism>
<dbReference type="Proteomes" id="UP001596356">
    <property type="component" value="Unassembled WGS sequence"/>
</dbReference>
<comment type="caution">
    <text evidence="1">The sequence shown here is derived from an EMBL/GenBank/DDBJ whole genome shotgun (WGS) entry which is preliminary data.</text>
</comment>
<dbReference type="EMBL" id="JBHSWJ010000002">
    <property type="protein sequence ID" value="MFC6712449.1"/>
    <property type="molecule type" value="Genomic_DNA"/>
</dbReference>
<sequence>MNAATTAQDFIAAAIEQLQRGDAAAALDTLTGARAEVGLVAGRDAGQTVDETLAQLEAAGVPWAVEMAAAVRD</sequence>
<keyword evidence="2" id="KW-1185">Reference proteome</keyword>
<dbReference type="RefSeq" id="WP_377819916.1">
    <property type="nucleotide sequence ID" value="NZ_JBHSWJ010000002.1"/>
</dbReference>
<protein>
    <submittedName>
        <fullName evidence="1">Uncharacterized protein</fullName>
    </submittedName>
</protein>
<proteinExistence type="predicted"/>
<reference evidence="2" key="1">
    <citation type="journal article" date="2019" name="Int. J. Syst. Evol. Microbiol.">
        <title>The Global Catalogue of Microorganisms (GCM) 10K type strain sequencing project: providing services to taxonomists for standard genome sequencing and annotation.</title>
        <authorList>
            <consortium name="The Broad Institute Genomics Platform"/>
            <consortium name="The Broad Institute Genome Sequencing Center for Infectious Disease"/>
            <person name="Wu L."/>
            <person name="Ma J."/>
        </authorList>
    </citation>
    <scope>NUCLEOTIDE SEQUENCE [LARGE SCALE GENOMIC DNA]</scope>
    <source>
        <strain evidence="2">NBRC 106593</strain>
    </source>
</reference>
<accession>A0ABW2ANH0</accession>